<keyword evidence="1" id="KW-0175">Coiled coil</keyword>
<name>A0A2I0K4T9_PUNGR</name>
<gene>
    <name evidence="3" type="ORF">CRG98_016348</name>
</gene>
<dbReference type="AlphaFoldDB" id="A0A2I0K4T9"/>
<accession>A0A2I0K4T9</accession>
<evidence type="ECO:0000313" key="4">
    <source>
        <dbReference type="Proteomes" id="UP000233551"/>
    </source>
</evidence>
<organism evidence="3 4">
    <name type="scientific">Punica granatum</name>
    <name type="common">Pomegranate</name>
    <dbReference type="NCBI Taxonomy" id="22663"/>
    <lineage>
        <taxon>Eukaryota</taxon>
        <taxon>Viridiplantae</taxon>
        <taxon>Streptophyta</taxon>
        <taxon>Embryophyta</taxon>
        <taxon>Tracheophyta</taxon>
        <taxon>Spermatophyta</taxon>
        <taxon>Magnoliopsida</taxon>
        <taxon>eudicotyledons</taxon>
        <taxon>Gunneridae</taxon>
        <taxon>Pentapetalae</taxon>
        <taxon>rosids</taxon>
        <taxon>malvids</taxon>
        <taxon>Myrtales</taxon>
        <taxon>Lythraceae</taxon>
        <taxon>Punica</taxon>
    </lineage>
</organism>
<reference evidence="3 4" key="1">
    <citation type="submission" date="2017-11" db="EMBL/GenBank/DDBJ databases">
        <title>De-novo sequencing of pomegranate (Punica granatum L.) genome.</title>
        <authorList>
            <person name="Akparov Z."/>
            <person name="Amiraslanov A."/>
            <person name="Hajiyeva S."/>
            <person name="Abbasov M."/>
            <person name="Kaur K."/>
            <person name="Hamwieh A."/>
            <person name="Solovyev V."/>
            <person name="Salamov A."/>
            <person name="Braich B."/>
            <person name="Kosarev P."/>
            <person name="Mahmoud A."/>
            <person name="Hajiyev E."/>
            <person name="Babayeva S."/>
            <person name="Izzatullayeva V."/>
            <person name="Mammadov A."/>
            <person name="Mammadov A."/>
            <person name="Sharifova S."/>
            <person name="Ojaghi J."/>
            <person name="Eynullazada K."/>
            <person name="Bayramov B."/>
            <person name="Abdulazimova A."/>
            <person name="Shahmuradov I."/>
        </authorList>
    </citation>
    <scope>NUCLEOTIDE SEQUENCE [LARGE SCALE GENOMIC DNA]</scope>
    <source>
        <strain evidence="4">cv. AG2017</strain>
        <tissue evidence="3">Leaf</tissue>
    </source>
</reference>
<dbReference type="EMBL" id="PGOL01000900">
    <property type="protein sequence ID" value="PKI63163.1"/>
    <property type="molecule type" value="Genomic_DNA"/>
</dbReference>
<feature type="region of interest" description="Disordered" evidence="2">
    <location>
        <begin position="407"/>
        <end position="427"/>
    </location>
</feature>
<feature type="compositionally biased region" description="Basic and acidic residues" evidence="2">
    <location>
        <begin position="27"/>
        <end position="36"/>
    </location>
</feature>
<evidence type="ECO:0000256" key="1">
    <source>
        <dbReference type="SAM" id="Coils"/>
    </source>
</evidence>
<feature type="compositionally biased region" description="Basic and acidic residues" evidence="2">
    <location>
        <begin position="411"/>
        <end position="420"/>
    </location>
</feature>
<evidence type="ECO:0000313" key="3">
    <source>
        <dbReference type="EMBL" id="PKI63163.1"/>
    </source>
</evidence>
<keyword evidence="4" id="KW-1185">Reference proteome</keyword>
<feature type="coiled-coil region" evidence="1">
    <location>
        <begin position="150"/>
        <end position="241"/>
    </location>
</feature>
<feature type="region of interest" description="Disordered" evidence="2">
    <location>
        <begin position="496"/>
        <end position="515"/>
    </location>
</feature>
<dbReference type="PANTHER" id="PTHR34778">
    <property type="entry name" value="OS02G0580700 PROTEIN"/>
    <property type="match status" value="1"/>
</dbReference>
<evidence type="ECO:0000256" key="2">
    <source>
        <dbReference type="SAM" id="MobiDB-lite"/>
    </source>
</evidence>
<dbReference type="PANTHER" id="PTHR34778:SF2">
    <property type="entry name" value="OS02G0580700 PROTEIN"/>
    <property type="match status" value="1"/>
</dbReference>
<comment type="caution">
    <text evidence="3">The sequence shown here is derived from an EMBL/GenBank/DDBJ whole genome shotgun (WGS) entry which is preliminary data.</text>
</comment>
<feature type="region of interest" description="Disordered" evidence="2">
    <location>
        <begin position="15"/>
        <end position="40"/>
    </location>
</feature>
<dbReference type="Proteomes" id="UP000233551">
    <property type="component" value="Unassembled WGS sequence"/>
</dbReference>
<protein>
    <submittedName>
        <fullName evidence="3">Uncharacterized protein</fullName>
    </submittedName>
</protein>
<sequence>MRGFCEQDQVDISIPDGLKTRPASNEKTSEKTHLGEKISGPSHVQKQMLTRSSHVAGLYWTDLLIGRWDRSLWFPPKPRAHSVLLAIKGRGSSVIKLHGEGQIRNGGRISPPERHRGPQPLMEESEKLTALKKAYAEIILNTTKEAAVRILESERKATRFQQELSSVKEESLRMLMRMKQMLDAKDNEATVVCMSQQKKIEELEAQLEEAEDIVKELREELREVQAELEQVNTAQSQVEQRGELVAVSDAWTLCSDGPYNGSNDCSTNNSCKGDCYFQNPDFPSIIRRCKEPKLHRNGCTQRIRACEGNSCKEVQEETFKGGHEGGDQLCGTVKPGFLNLTKMAEDNSVHLEVAQSIRRRKKRSTRYSQAKATSFVNLLNHAEETRNPCFKDSQGEDKTFEQLSNASIEQSGDKDKDKGFVESQSNQAVRIPLSQGFADRTASFMNLQNHAEETQNPSCSKNPMDEDKEFIHSEIANVEQMSDKDKGFVELQVERDGNEPEEAAGLAHRTADSEKLEDASLNSELKTLDHDDVIPSQSPDAKFLKYTFQRKRKREMSCSPDPVSCVEEKNAKTNVVEKLSGSLEPKSLSFTTESSRDSRRLVQVARQVSECT</sequence>
<dbReference type="STRING" id="22663.A0A2I0K4T9"/>
<proteinExistence type="predicted"/>